<dbReference type="EMBL" id="LR596615">
    <property type="protein sequence ID" value="VUE36145.1"/>
    <property type="molecule type" value="Genomic_DNA"/>
</dbReference>
<evidence type="ECO:0000313" key="2">
    <source>
        <dbReference type="EMBL" id="SOK58376.1"/>
    </source>
</evidence>
<dbReference type="Proteomes" id="UP000317227">
    <property type="component" value="Segment"/>
</dbReference>
<gene>
    <name evidence="2" type="primary">g099</name>
</gene>
<dbReference type="Proteomes" id="UP000240931">
    <property type="component" value="Segment"/>
</dbReference>
<evidence type="ECO:0000313" key="3">
    <source>
        <dbReference type="EMBL" id="VUE36145.1"/>
    </source>
</evidence>
<feature type="transmembrane region" description="Helical" evidence="1">
    <location>
        <begin position="12"/>
        <end position="39"/>
    </location>
</feature>
<dbReference type="KEGG" id="vg:40100517"/>
<keyword evidence="1" id="KW-0812">Transmembrane</keyword>
<name>A0A2C9CXA3_9CAUD</name>
<evidence type="ECO:0000256" key="1">
    <source>
        <dbReference type="SAM" id="Phobius"/>
    </source>
</evidence>
<accession>A0A2C9CXA3</accession>
<evidence type="ECO:0000313" key="4">
    <source>
        <dbReference type="Proteomes" id="UP000240931"/>
    </source>
</evidence>
<reference evidence="2" key="2">
    <citation type="submission" date="2017-10" db="EMBL/GenBank/DDBJ databases">
        <authorList>
            <person name="Banno H."/>
            <person name="Chua N.-H."/>
        </authorList>
    </citation>
    <scope>NUCLEOTIDE SEQUENCE [LARGE SCALE GENOMIC DNA]</scope>
</reference>
<protein>
    <submittedName>
        <fullName evidence="2">Uncharacterized protein</fullName>
    </submittedName>
</protein>
<proteinExistence type="predicted"/>
<keyword evidence="4" id="KW-1185">Reference proteome</keyword>
<evidence type="ECO:0000313" key="5">
    <source>
        <dbReference type="Proteomes" id="UP000317227"/>
    </source>
</evidence>
<keyword evidence="1" id="KW-0472">Membrane</keyword>
<reference evidence="4" key="1">
    <citation type="submission" date="2017-10" db="EMBL/GenBank/DDBJ databases">
        <authorList>
            <person name="Skurnik M."/>
        </authorList>
    </citation>
    <scope>NUCLEOTIDE SEQUENCE [LARGE SCALE GENOMIC DNA]</scope>
</reference>
<dbReference type="GeneID" id="40100517"/>
<feature type="transmembrane region" description="Helical" evidence="1">
    <location>
        <begin position="51"/>
        <end position="76"/>
    </location>
</feature>
<keyword evidence="1" id="KW-1133">Transmembrane helix</keyword>
<dbReference type="EMBL" id="LT960551">
    <property type="protein sequence ID" value="SOK58376.1"/>
    <property type="molecule type" value="Genomic_DNA"/>
</dbReference>
<organism evidence="2 4">
    <name type="scientific">Yersinia phage fHe-Yen9-04</name>
    <dbReference type="NCBI Taxonomy" id="2052742"/>
    <lineage>
        <taxon>Viruses</taxon>
        <taxon>Duplodnaviria</taxon>
        <taxon>Heunggongvirae</taxon>
        <taxon>Uroviricota</taxon>
        <taxon>Caudoviricetes</taxon>
        <taxon>Eneladusvirus</taxon>
        <taxon>Eneladusvirus Yen904</taxon>
    </lineage>
</organism>
<sequence>MIEILKNVALSIAVVGFGLSVMFPFLVQAYAMTGLGMLVRTTTIKEKISKMLLLLMSVIATILVIAYFIITLHYIWR</sequence>
<reference evidence="3 5" key="3">
    <citation type="submission" date="2019-06" db="EMBL/GenBank/DDBJ databases">
        <authorList>
            <person name="Bower L."/>
            <person name="Leinonen R."/>
        </authorList>
    </citation>
    <scope>NUCLEOTIDE SEQUENCE [LARGE SCALE GENOMIC DNA]</scope>
</reference>
<dbReference type="RefSeq" id="YP_009623709.1">
    <property type="nucleotide sequence ID" value="NC_042116.1"/>
</dbReference>